<sequence length="534" mass="61113">MADNSNTKCNFHNKDYKLYCKECKDCICMECLDNDLHHMHSFCKLKDARNDILKELQTFIAENGEHHSETAEHFSKALKRKIEEFKDDELLIKTQVIVGAEDLIRHIKASKDELLTSLEKRFYEYNEHIKTVQDSLKTICSDIDNVDPDTIKDNQVVDLLVEMRRCISTCKNLLSKDEKPTFIQNPNCAVGYFTYIPKDNENTEAVCKSNDENDLNNKPHKFGVSVAVQTDYYDSIIAKEPEENQIETSSDEIQENYPTTISFDNEKEEIDKIIPISDQDAWVIINRQVRKIKNRVLESTKYVAADDFVVLKDGSVVVLNKYDIFIKKLLLDGRVVPFSCMNNCTARSLGLTENSVFINMCYYDHENSRTVFSNMNSFSFDGIISSTRNLFALNLIGTPKSAVYINGSFCILGRYSFGNNTLSTIYLVSPNEKDNESTNSADVKSFQGIFGMSPSIQFKCNGVCIDKNNTILVSDTTYRCVYALDENMKFKNFVLSNSDYDLESPGAIAIYNDHLWVVDGKKILIFRYEVNEIK</sequence>
<keyword evidence="1" id="KW-0863">Zinc-finger</keyword>
<accession>A0A6J8CCW1</accession>
<keyword evidence="1" id="KW-0862">Zinc</keyword>
<name>A0A6J8CCW1_MYTCO</name>
<evidence type="ECO:0000313" key="4">
    <source>
        <dbReference type="Proteomes" id="UP000507470"/>
    </source>
</evidence>
<dbReference type="Gene3D" id="3.30.160.60">
    <property type="entry name" value="Classic Zinc Finger"/>
    <property type="match status" value="1"/>
</dbReference>
<gene>
    <name evidence="3" type="ORF">MCOR_29018</name>
</gene>
<evidence type="ECO:0000259" key="2">
    <source>
        <dbReference type="PROSITE" id="PS50119"/>
    </source>
</evidence>
<dbReference type="SUPFAM" id="SSF63825">
    <property type="entry name" value="YWTD domain"/>
    <property type="match status" value="1"/>
</dbReference>
<protein>
    <recommendedName>
        <fullName evidence="2">B box-type domain-containing protein</fullName>
    </recommendedName>
</protein>
<dbReference type="Proteomes" id="UP000507470">
    <property type="component" value="Unassembled WGS sequence"/>
</dbReference>
<dbReference type="PROSITE" id="PS50119">
    <property type="entry name" value="ZF_BBOX"/>
    <property type="match status" value="1"/>
</dbReference>
<dbReference type="Gene3D" id="2.120.10.30">
    <property type="entry name" value="TolB, C-terminal domain"/>
    <property type="match status" value="1"/>
</dbReference>
<keyword evidence="1" id="KW-0479">Metal-binding</keyword>
<organism evidence="3 4">
    <name type="scientific">Mytilus coruscus</name>
    <name type="common">Sea mussel</name>
    <dbReference type="NCBI Taxonomy" id="42192"/>
    <lineage>
        <taxon>Eukaryota</taxon>
        <taxon>Metazoa</taxon>
        <taxon>Spiralia</taxon>
        <taxon>Lophotrochozoa</taxon>
        <taxon>Mollusca</taxon>
        <taxon>Bivalvia</taxon>
        <taxon>Autobranchia</taxon>
        <taxon>Pteriomorphia</taxon>
        <taxon>Mytilida</taxon>
        <taxon>Mytiloidea</taxon>
        <taxon>Mytilidae</taxon>
        <taxon>Mytilinae</taxon>
        <taxon>Mytilus</taxon>
    </lineage>
</organism>
<dbReference type="GO" id="GO:0008270">
    <property type="term" value="F:zinc ion binding"/>
    <property type="evidence" value="ECO:0007669"/>
    <property type="project" value="UniProtKB-KW"/>
</dbReference>
<dbReference type="Pfam" id="PF00643">
    <property type="entry name" value="zf-B_box"/>
    <property type="match status" value="1"/>
</dbReference>
<dbReference type="InterPro" id="IPR011042">
    <property type="entry name" value="6-blade_b-propeller_TolB-like"/>
</dbReference>
<dbReference type="AlphaFoldDB" id="A0A6J8CCW1"/>
<keyword evidence="4" id="KW-1185">Reference proteome</keyword>
<feature type="domain" description="B box-type" evidence="2">
    <location>
        <begin position="4"/>
        <end position="45"/>
    </location>
</feature>
<evidence type="ECO:0000256" key="1">
    <source>
        <dbReference type="PROSITE-ProRule" id="PRU00024"/>
    </source>
</evidence>
<dbReference type="OrthoDB" id="10314141at2759"/>
<dbReference type="EMBL" id="CACVKT020005267">
    <property type="protein sequence ID" value="CAC5394248.1"/>
    <property type="molecule type" value="Genomic_DNA"/>
</dbReference>
<dbReference type="SUPFAM" id="SSF57845">
    <property type="entry name" value="B-box zinc-binding domain"/>
    <property type="match status" value="1"/>
</dbReference>
<reference evidence="3 4" key="1">
    <citation type="submission" date="2020-06" db="EMBL/GenBank/DDBJ databases">
        <authorList>
            <person name="Li R."/>
            <person name="Bekaert M."/>
        </authorList>
    </citation>
    <scope>NUCLEOTIDE SEQUENCE [LARGE SCALE GENOMIC DNA]</scope>
    <source>
        <strain evidence="4">wild</strain>
    </source>
</reference>
<proteinExistence type="predicted"/>
<dbReference type="InterPro" id="IPR000315">
    <property type="entry name" value="Znf_B-box"/>
</dbReference>
<dbReference type="CDD" id="cd19756">
    <property type="entry name" value="Bbox2"/>
    <property type="match status" value="1"/>
</dbReference>
<evidence type="ECO:0000313" key="3">
    <source>
        <dbReference type="EMBL" id="CAC5394248.1"/>
    </source>
</evidence>